<name>A0A1J1HFM5_9DIPT</name>
<gene>
    <name evidence="2" type="ORF">CLUMA_CG000650</name>
</gene>
<accession>A0A1J1HFM5</accession>
<evidence type="ECO:0000313" key="2">
    <source>
        <dbReference type="EMBL" id="CRK86821.1"/>
    </source>
</evidence>
<organism evidence="2 3">
    <name type="scientific">Clunio marinus</name>
    <dbReference type="NCBI Taxonomy" id="568069"/>
    <lineage>
        <taxon>Eukaryota</taxon>
        <taxon>Metazoa</taxon>
        <taxon>Ecdysozoa</taxon>
        <taxon>Arthropoda</taxon>
        <taxon>Hexapoda</taxon>
        <taxon>Insecta</taxon>
        <taxon>Pterygota</taxon>
        <taxon>Neoptera</taxon>
        <taxon>Endopterygota</taxon>
        <taxon>Diptera</taxon>
        <taxon>Nematocera</taxon>
        <taxon>Chironomoidea</taxon>
        <taxon>Chironomidae</taxon>
        <taxon>Clunio</taxon>
    </lineage>
</organism>
<keyword evidence="3" id="KW-1185">Reference proteome</keyword>
<evidence type="ECO:0000256" key="1">
    <source>
        <dbReference type="SAM" id="SignalP"/>
    </source>
</evidence>
<dbReference type="EMBL" id="CVRI01000002">
    <property type="protein sequence ID" value="CRK86821.1"/>
    <property type="molecule type" value="Genomic_DNA"/>
</dbReference>
<dbReference type="Proteomes" id="UP000183832">
    <property type="component" value="Unassembled WGS sequence"/>
</dbReference>
<protein>
    <submittedName>
        <fullName evidence="2">CLUMA_CG000650, isoform A</fullName>
    </submittedName>
</protein>
<evidence type="ECO:0000313" key="3">
    <source>
        <dbReference type="Proteomes" id="UP000183832"/>
    </source>
</evidence>
<feature type="signal peptide" evidence="1">
    <location>
        <begin position="1"/>
        <end position="20"/>
    </location>
</feature>
<feature type="chain" id="PRO_5012362535" evidence="1">
    <location>
        <begin position="21"/>
        <end position="164"/>
    </location>
</feature>
<reference evidence="2 3" key="1">
    <citation type="submission" date="2015-04" db="EMBL/GenBank/DDBJ databases">
        <authorList>
            <person name="Syromyatnikov M.Y."/>
            <person name="Popov V.N."/>
        </authorList>
    </citation>
    <scope>NUCLEOTIDE SEQUENCE [LARGE SCALE GENOMIC DNA]</scope>
</reference>
<sequence>MKRLSLRLTVLKMLLWKIKAFQITKSPPDFSPTLKKLSTFTSIAIHNFLFVSKSSSMNFHLRKHFNLKQCFVPSCFQNSCGAVKNLQIDFKFKKQFKFVSREFPHASYTFDLNAHCVLTLMCTRSRFKTFRESTDLISSRNNHLEDYNLHQAMLFLLMKTTLDV</sequence>
<keyword evidence="1" id="KW-0732">Signal</keyword>
<dbReference type="AlphaFoldDB" id="A0A1J1HFM5"/>
<proteinExistence type="predicted"/>